<name>A0A8H5H7N0_9AGAR</name>
<dbReference type="EMBL" id="JAACJN010000078">
    <property type="protein sequence ID" value="KAF5378222.1"/>
    <property type="molecule type" value="Genomic_DNA"/>
</dbReference>
<keyword evidence="3" id="KW-0949">S-adenosyl-L-methionine</keyword>
<dbReference type="SUPFAM" id="SSF53335">
    <property type="entry name" value="S-adenosyl-L-methionine-dependent methyltransferases"/>
    <property type="match status" value="1"/>
</dbReference>
<keyword evidence="2" id="KW-0808">Transferase</keyword>
<dbReference type="InterPro" id="IPR036388">
    <property type="entry name" value="WH-like_DNA-bd_sf"/>
</dbReference>
<proteinExistence type="predicted"/>
<gene>
    <name evidence="5" type="ORF">D9757_009156</name>
</gene>
<comment type="caution">
    <text evidence="5">The sequence shown here is derived from an EMBL/GenBank/DDBJ whole genome shotgun (WGS) entry which is preliminary data.</text>
</comment>
<organism evidence="5 6">
    <name type="scientific">Collybiopsis confluens</name>
    <dbReference type="NCBI Taxonomy" id="2823264"/>
    <lineage>
        <taxon>Eukaryota</taxon>
        <taxon>Fungi</taxon>
        <taxon>Dikarya</taxon>
        <taxon>Basidiomycota</taxon>
        <taxon>Agaricomycotina</taxon>
        <taxon>Agaricomycetes</taxon>
        <taxon>Agaricomycetidae</taxon>
        <taxon>Agaricales</taxon>
        <taxon>Marasmiineae</taxon>
        <taxon>Omphalotaceae</taxon>
        <taxon>Collybiopsis</taxon>
    </lineage>
</organism>
<protein>
    <recommendedName>
        <fullName evidence="4">O-methyltransferase C-terminal domain-containing protein</fullName>
    </recommendedName>
</protein>
<evidence type="ECO:0000259" key="4">
    <source>
        <dbReference type="Pfam" id="PF00891"/>
    </source>
</evidence>
<dbReference type="GO" id="GO:0008171">
    <property type="term" value="F:O-methyltransferase activity"/>
    <property type="evidence" value="ECO:0007669"/>
    <property type="project" value="InterPro"/>
</dbReference>
<keyword evidence="6" id="KW-1185">Reference proteome</keyword>
<accession>A0A8H5H7N0</accession>
<keyword evidence="1" id="KW-0489">Methyltransferase</keyword>
<feature type="domain" description="O-methyltransferase C-terminal" evidence="4">
    <location>
        <begin position="208"/>
        <end position="378"/>
    </location>
</feature>
<evidence type="ECO:0000313" key="6">
    <source>
        <dbReference type="Proteomes" id="UP000518752"/>
    </source>
</evidence>
<dbReference type="PANTHER" id="PTHR43712">
    <property type="entry name" value="PUTATIVE (AFU_ORTHOLOGUE AFUA_4G14580)-RELATED"/>
    <property type="match status" value="1"/>
</dbReference>
<dbReference type="InterPro" id="IPR036390">
    <property type="entry name" value="WH_DNA-bd_sf"/>
</dbReference>
<dbReference type="GO" id="GO:0032259">
    <property type="term" value="P:methylation"/>
    <property type="evidence" value="ECO:0007669"/>
    <property type="project" value="UniProtKB-KW"/>
</dbReference>
<dbReference type="Gene3D" id="3.40.50.150">
    <property type="entry name" value="Vaccinia Virus protein VP39"/>
    <property type="match status" value="1"/>
</dbReference>
<dbReference type="InterPro" id="IPR029063">
    <property type="entry name" value="SAM-dependent_MTases_sf"/>
</dbReference>
<dbReference type="Proteomes" id="UP000518752">
    <property type="component" value="Unassembled WGS sequence"/>
</dbReference>
<dbReference type="SUPFAM" id="SSF46785">
    <property type="entry name" value="Winged helix' DNA-binding domain"/>
    <property type="match status" value="1"/>
</dbReference>
<dbReference type="PROSITE" id="PS51683">
    <property type="entry name" value="SAM_OMT_II"/>
    <property type="match status" value="1"/>
</dbReference>
<reference evidence="5 6" key="1">
    <citation type="journal article" date="2020" name="ISME J.">
        <title>Uncovering the hidden diversity of litter-decomposition mechanisms in mushroom-forming fungi.</title>
        <authorList>
            <person name="Floudas D."/>
            <person name="Bentzer J."/>
            <person name="Ahren D."/>
            <person name="Johansson T."/>
            <person name="Persson P."/>
            <person name="Tunlid A."/>
        </authorList>
    </citation>
    <scope>NUCLEOTIDE SEQUENCE [LARGE SCALE GENOMIC DNA]</scope>
    <source>
        <strain evidence="5 6">CBS 406.79</strain>
    </source>
</reference>
<dbReference type="PANTHER" id="PTHR43712:SF2">
    <property type="entry name" value="O-METHYLTRANSFERASE CICE"/>
    <property type="match status" value="1"/>
</dbReference>
<dbReference type="Pfam" id="PF00891">
    <property type="entry name" value="Methyltransf_2"/>
    <property type="match status" value="1"/>
</dbReference>
<evidence type="ECO:0000256" key="1">
    <source>
        <dbReference type="ARBA" id="ARBA00022603"/>
    </source>
</evidence>
<evidence type="ECO:0000313" key="5">
    <source>
        <dbReference type="EMBL" id="KAF5378222.1"/>
    </source>
</evidence>
<dbReference type="Gene3D" id="1.10.10.10">
    <property type="entry name" value="Winged helix-like DNA-binding domain superfamily/Winged helix DNA-binding domain"/>
    <property type="match status" value="1"/>
</dbReference>
<evidence type="ECO:0000256" key="2">
    <source>
        <dbReference type="ARBA" id="ARBA00022679"/>
    </source>
</evidence>
<dbReference type="AlphaFoldDB" id="A0A8H5H7N0"/>
<dbReference type="OrthoDB" id="2410195at2759"/>
<dbReference type="InterPro" id="IPR001077">
    <property type="entry name" value="COMT_C"/>
</dbReference>
<dbReference type="InterPro" id="IPR016461">
    <property type="entry name" value="COMT-like"/>
</dbReference>
<sequence>MASTLIELCELISASVRTVDARCTALSASFPDLNKTDNTEEDQRLLRDDEIAKATSIALAAASQLIACMQFPTRSILDASLGFLTSAAVGVVAEASITEIIREAGPQGCHVDDIAKKNGMSELNIARVLRPLATQHIFREVSPNVFANNRISILLDTGKSYEEIAASPEDKHERAAGYASLIQLNTDETFKGAAYIQDVVTNRNGSDDELNSPLNRAFGTNLDLFSWYGQPNNKLRFKRFGMAMDASRRMSPPGAVLKGFEWSALAKNALIVDVGGGIGSVSLEIARANPDLRFLIQEKQAVVQEGKNYWEVEFPGALSSGRVSFEAHDFFTPQPVKNAGVFMIRFICHNWSDSYLLKILKHLRDAAQSTTKLIVIEHPLHFVCGEDESFRHIPGAFPADRPPKPLLPNMGIVELPGYLIDMQHQMMALLRGCERTFPHYWKLLREAGWEIEEVHHLPGTLVDQIVAKAL</sequence>
<evidence type="ECO:0000256" key="3">
    <source>
        <dbReference type="ARBA" id="ARBA00022691"/>
    </source>
</evidence>